<sequence>MAKESAVSAERRMAEEQMRTILKEAGKYTAVFEPLITQAVQLSALMRKSYEEIMEDGLTMVEIGREGDRRKIHPLLAKYSEISKEYRGVLSEMGLTYETNVTEGKKDGLNSLLAEVQNIETR</sequence>
<reference evidence="1" key="1">
    <citation type="journal article" date="2021" name="Proc. Natl. Acad. Sci. U.S.A.">
        <title>A Catalog of Tens of Thousands of Viruses from Human Metagenomes Reveals Hidden Associations with Chronic Diseases.</title>
        <authorList>
            <person name="Tisza M.J."/>
            <person name="Buck C.B."/>
        </authorList>
    </citation>
    <scope>NUCLEOTIDE SEQUENCE</scope>
    <source>
        <strain evidence="1">CtTfn5</strain>
    </source>
</reference>
<organism evidence="1">
    <name type="scientific">Siphoviridae sp. ctTfn5</name>
    <dbReference type="NCBI Taxonomy" id="2827878"/>
    <lineage>
        <taxon>Viruses</taxon>
        <taxon>Duplodnaviria</taxon>
        <taxon>Heunggongvirae</taxon>
        <taxon>Uroviricota</taxon>
        <taxon>Caudoviricetes</taxon>
    </lineage>
</organism>
<evidence type="ECO:0000313" key="1">
    <source>
        <dbReference type="EMBL" id="DAF62609.1"/>
    </source>
</evidence>
<proteinExistence type="predicted"/>
<accession>A0A8S5TH86</accession>
<dbReference type="Pfam" id="PF05119">
    <property type="entry name" value="Terminase_4"/>
    <property type="match status" value="1"/>
</dbReference>
<name>A0A8S5TH86_9CAUD</name>
<protein>
    <submittedName>
        <fullName evidence="1">Terminase small subunit</fullName>
    </submittedName>
</protein>
<dbReference type="InterPro" id="IPR006448">
    <property type="entry name" value="Phage_term_ssu_P27"/>
</dbReference>
<dbReference type="EMBL" id="BK032825">
    <property type="protein sequence ID" value="DAF62609.1"/>
    <property type="molecule type" value="Genomic_DNA"/>
</dbReference>